<comment type="caution">
    <text evidence="1">The sequence shown here is derived from an EMBL/GenBank/DDBJ whole genome shotgun (WGS) entry which is preliminary data.</text>
</comment>
<proteinExistence type="predicted"/>
<evidence type="ECO:0000313" key="1">
    <source>
        <dbReference type="EMBL" id="KAK0488353.1"/>
    </source>
</evidence>
<keyword evidence="2" id="KW-1185">Reference proteome</keyword>
<protein>
    <submittedName>
        <fullName evidence="1">Uncharacterized protein</fullName>
    </submittedName>
</protein>
<dbReference type="EMBL" id="JAUEPU010000039">
    <property type="protein sequence ID" value="KAK0488353.1"/>
    <property type="molecule type" value="Genomic_DNA"/>
</dbReference>
<dbReference type="AlphaFoldDB" id="A0AA39UI09"/>
<reference evidence="1" key="1">
    <citation type="submission" date="2023-06" db="EMBL/GenBank/DDBJ databases">
        <authorList>
            <consortium name="Lawrence Berkeley National Laboratory"/>
            <person name="Ahrendt S."/>
            <person name="Sahu N."/>
            <person name="Indic B."/>
            <person name="Wong-Bajracharya J."/>
            <person name="Merenyi Z."/>
            <person name="Ke H.-M."/>
            <person name="Monk M."/>
            <person name="Kocsube S."/>
            <person name="Drula E."/>
            <person name="Lipzen A."/>
            <person name="Balint B."/>
            <person name="Henrissat B."/>
            <person name="Andreopoulos B."/>
            <person name="Martin F.M."/>
            <person name="Harder C.B."/>
            <person name="Rigling D."/>
            <person name="Ford K.L."/>
            <person name="Foster G.D."/>
            <person name="Pangilinan J."/>
            <person name="Papanicolaou A."/>
            <person name="Barry K."/>
            <person name="LaButti K."/>
            <person name="Viragh M."/>
            <person name="Koriabine M."/>
            <person name="Yan M."/>
            <person name="Riley R."/>
            <person name="Champramary S."/>
            <person name="Plett K.L."/>
            <person name="Tsai I.J."/>
            <person name="Slot J."/>
            <person name="Sipos G."/>
            <person name="Plett J."/>
            <person name="Nagy L.G."/>
            <person name="Grigoriev I.V."/>
        </authorList>
    </citation>
    <scope>NUCLEOTIDE SEQUENCE</scope>
    <source>
        <strain evidence="1">HWK02</strain>
    </source>
</reference>
<sequence>MEGRCFDTSGVGEKSLEVIFSELLFAQMYLPRSSATARLLKTNYPPSDTDRGYFEAVIEHGRDDIYQLSQKLVHARDIVSCVEEQPEFVEGHVEESRSVVHLIEGDLQVVVQHDARDDVRLWSRGLTYARAVAGYLEAQLKLAEGHVEDAQSIVHPMRRSYGGVGWMPWILSHVCGCWRLLVWNSGRLWTRVLLDFERGEPLASSGRVAVLLKEQMLRACPYDVDVLIKGTPMEPSTNPILLALIPFSHRFRTMTMDAGGLLYQFLSACKMPFTRLHTLSIGDMSYHLFEGHDTEDPYHDLTLDVFAFVPNLECLQVSVVPLRCFYFEPLTLNAVTRFSMSLYSQWTTVFSLAVRMSRLEYLDLTCDCDIDETEDGVGRVSIPSLHKLVLRNPDSRQNVPIVWDKVDVSTVSTTILSYKGEFSVVAYPRLFASAGCITELHVHIGEESEHFDYGDSLIDDFLRQTPNIAVFCLQTSRYCPELFQRFSQDPYFLPKLRDLTFVCTGYVDAEHDAGFVDAVYIRTVDPVFHRIEKIGICLLPSCAMDITQHKWDVVFRRNKVVVGVGNSSLCCYEH</sequence>
<gene>
    <name evidence="1" type="ORF">EDD18DRAFT_1110324</name>
</gene>
<organism evidence="1 2">
    <name type="scientific">Armillaria luteobubalina</name>
    <dbReference type="NCBI Taxonomy" id="153913"/>
    <lineage>
        <taxon>Eukaryota</taxon>
        <taxon>Fungi</taxon>
        <taxon>Dikarya</taxon>
        <taxon>Basidiomycota</taxon>
        <taxon>Agaricomycotina</taxon>
        <taxon>Agaricomycetes</taxon>
        <taxon>Agaricomycetidae</taxon>
        <taxon>Agaricales</taxon>
        <taxon>Marasmiineae</taxon>
        <taxon>Physalacriaceae</taxon>
        <taxon>Armillaria</taxon>
    </lineage>
</organism>
<dbReference type="Proteomes" id="UP001175228">
    <property type="component" value="Unassembled WGS sequence"/>
</dbReference>
<evidence type="ECO:0000313" key="2">
    <source>
        <dbReference type="Proteomes" id="UP001175228"/>
    </source>
</evidence>
<name>A0AA39UI09_9AGAR</name>
<accession>A0AA39UI09</accession>